<dbReference type="Gene3D" id="3.40.33.10">
    <property type="entry name" value="CAP"/>
    <property type="match status" value="1"/>
</dbReference>
<dbReference type="AlphaFoldDB" id="A0AAD5MIZ9"/>
<dbReference type="InterPro" id="IPR014044">
    <property type="entry name" value="CAP_dom"/>
</dbReference>
<name>A0AAD5MIZ9_PARTN</name>
<sequence length="98" mass="10360">MAQAAILNCPQNAPRASESNGLSYLNISAVKGPFGIVERALLIWSTSGNSWPIASTVYNGNPELLSFANMIRTTTTAVGCSGIKCGERHATACFFFSS</sequence>
<comment type="caution">
    <text evidence="2">The sequence shown here is derived from an EMBL/GenBank/DDBJ whole genome shotgun (WGS) entry which is preliminary data.</text>
</comment>
<keyword evidence="3" id="KW-1185">Reference proteome</keyword>
<dbReference type="Proteomes" id="UP001196413">
    <property type="component" value="Unassembled WGS sequence"/>
</dbReference>
<dbReference type="InterPro" id="IPR035940">
    <property type="entry name" value="CAP_sf"/>
</dbReference>
<protein>
    <recommendedName>
        <fullName evidence="1">SCP domain-containing protein</fullName>
    </recommendedName>
</protein>
<evidence type="ECO:0000313" key="2">
    <source>
        <dbReference type="EMBL" id="KAJ1357048.1"/>
    </source>
</evidence>
<dbReference type="Pfam" id="PF00188">
    <property type="entry name" value="CAP"/>
    <property type="match status" value="1"/>
</dbReference>
<organism evidence="2 3">
    <name type="scientific">Parelaphostrongylus tenuis</name>
    <name type="common">Meningeal worm</name>
    <dbReference type="NCBI Taxonomy" id="148309"/>
    <lineage>
        <taxon>Eukaryota</taxon>
        <taxon>Metazoa</taxon>
        <taxon>Ecdysozoa</taxon>
        <taxon>Nematoda</taxon>
        <taxon>Chromadorea</taxon>
        <taxon>Rhabditida</taxon>
        <taxon>Rhabditina</taxon>
        <taxon>Rhabditomorpha</taxon>
        <taxon>Strongyloidea</taxon>
        <taxon>Metastrongylidae</taxon>
        <taxon>Parelaphostrongylus</taxon>
    </lineage>
</organism>
<proteinExistence type="predicted"/>
<evidence type="ECO:0000259" key="1">
    <source>
        <dbReference type="Pfam" id="PF00188"/>
    </source>
</evidence>
<evidence type="ECO:0000313" key="3">
    <source>
        <dbReference type="Proteomes" id="UP001196413"/>
    </source>
</evidence>
<accession>A0AAD5MIZ9</accession>
<dbReference type="SUPFAM" id="SSF55797">
    <property type="entry name" value="PR-1-like"/>
    <property type="match status" value="1"/>
</dbReference>
<feature type="domain" description="SCP" evidence="1">
    <location>
        <begin position="2"/>
        <end position="90"/>
    </location>
</feature>
<gene>
    <name evidence="2" type="ORF">KIN20_015071</name>
</gene>
<dbReference type="EMBL" id="JAHQIW010003014">
    <property type="protein sequence ID" value="KAJ1357048.1"/>
    <property type="molecule type" value="Genomic_DNA"/>
</dbReference>
<reference evidence="2" key="1">
    <citation type="submission" date="2021-06" db="EMBL/GenBank/DDBJ databases">
        <title>Parelaphostrongylus tenuis whole genome reference sequence.</title>
        <authorList>
            <person name="Garwood T.J."/>
            <person name="Larsen P.A."/>
            <person name="Fountain-Jones N.M."/>
            <person name="Garbe J.R."/>
            <person name="Macchietto M.G."/>
            <person name="Kania S.A."/>
            <person name="Gerhold R.W."/>
            <person name="Richards J.E."/>
            <person name="Wolf T.M."/>
        </authorList>
    </citation>
    <scope>NUCLEOTIDE SEQUENCE</scope>
    <source>
        <strain evidence="2">MNPRO001-30</strain>
        <tissue evidence="2">Meninges</tissue>
    </source>
</reference>